<name>A0ABY5FQK8_9BACL</name>
<evidence type="ECO:0000313" key="2">
    <source>
        <dbReference type="Proteomes" id="UP001060325"/>
    </source>
</evidence>
<keyword evidence="2" id="KW-1185">Reference proteome</keyword>
<dbReference type="Gene3D" id="3.80.10.10">
    <property type="entry name" value="Ribonuclease Inhibitor"/>
    <property type="match status" value="1"/>
</dbReference>
<dbReference type="RefSeq" id="WP_255178229.1">
    <property type="nucleotide sequence ID" value="NZ_CP101462.1"/>
</dbReference>
<gene>
    <name evidence="1" type="ORF">NMQ00_05170</name>
</gene>
<dbReference type="Proteomes" id="UP001060325">
    <property type="component" value="Chromosome"/>
</dbReference>
<reference evidence="1" key="1">
    <citation type="submission" date="2022-07" db="EMBL/GenBank/DDBJ databases">
        <title>Complete genome of CX2.</title>
        <authorList>
            <person name="Cao G."/>
        </authorList>
    </citation>
    <scope>NUCLEOTIDE SEQUENCE</scope>
    <source>
        <strain evidence="1">CX2</strain>
    </source>
</reference>
<organism evidence="1 2">
    <name type="scientific">Exiguobacterium aurantiacum</name>
    <dbReference type="NCBI Taxonomy" id="33987"/>
    <lineage>
        <taxon>Bacteria</taxon>
        <taxon>Bacillati</taxon>
        <taxon>Bacillota</taxon>
        <taxon>Bacilli</taxon>
        <taxon>Bacillales</taxon>
        <taxon>Bacillales Family XII. Incertae Sedis</taxon>
        <taxon>Exiguobacterium</taxon>
    </lineage>
</organism>
<sequence length="342" mass="39320">MYEDIGGGRVEITDRLTEPEVLELIQLETLHTIQFSDVVSQETFMLLEAHLFSKRDDIVLRAHSFDFARCDLSNLAYVPSVRRLYVDVDRRITNLNVIHQLRSLTELVLCVYRLESLDILDGVTDHLIDLSIGATKSTKPDLSVISRFSRLKRLRIEGHTKGIDVLRRLPQLEELTLRSVRLHNFSCLGGLEKLTTLNILLGGTRDLTALSALKALQHLGLRHIRELEDLSVISELLELRTLHLQSLRRVQQLPDVSKLYHLKRIEIEHLQGLIDLSSLGEAPSLRQFSHFSAKHMQFKDYVPLLENPIVEEVVVDFGSVRRNDEFTEMMNQYGKVEISDWD</sequence>
<proteinExistence type="predicted"/>
<evidence type="ECO:0008006" key="3">
    <source>
        <dbReference type="Google" id="ProtNLM"/>
    </source>
</evidence>
<protein>
    <recommendedName>
        <fullName evidence="3">Internalin-A</fullName>
    </recommendedName>
</protein>
<dbReference type="SUPFAM" id="SSF52058">
    <property type="entry name" value="L domain-like"/>
    <property type="match status" value="1"/>
</dbReference>
<evidence type="ECO:0000313" key="1">
    <source>
        <dbReference type="EMBL" id="UTT43895.1"/>
    </source>
</evidence>
<accession>A0ABY5FQK8</accession>
<dbReference type="EMBL" id="CP101462">
    <property type="protein sequence ID" value="UTT43895.1"/>
    <property type="molecule type" value="Genomic_DNA"/>
</dbReference>
<dbReference type="InterPro" id="IPR032675">
    <property type="entry name" value="LRR_dom_sf"/>
</dbReference>